<dbReference type="Pfam" id="PF12847">
    <property type="entry name" value="Methyltransf_18"/>
    <property type="match status" value="1"/>
</dbReference>
<evidence type="ECO:0000313" key="2">
    <source>
        <dbReference type="Proteomes" id="UP000295793"/>
    </source>
</evidence>
<dbReference type="InterPro" id="IPR029063">
    <property type="entry name" value="SAM-dependent_MTases_sf"/>
</dbReference>
<dbReference type="RefSeq" id="WP_132699657.1">
    <property type="nucleotide sequence ID" value="NZ_SLZR01000002.1"/>
</dbReference>
<gene>
    <name evidence="1" type="ORF">BCF53_10286</name>
</gene>
<dbReference type="Proteomes" id="UP000295793">
    <property type="component" value="Unassembled WGS sequence"/>
</dbReference>
<dbReference type="GO" id="GO:0008168">
    <property type="term" value="F:methyltransferase activity"/>
    <property type="evidence" value="ECO:0007669"/>
    <property type="project" value="UniProtKB-KW"/>
</dbReference>
<dbReference type="OrthoDB" id="6862131at2"/>
<name>A0A4R3IBP7_9GAMM</name>
<dbReference type="AlphaFoldDB" id="A0A4R3IBP7"/>
<reference evidence="1 2" key="1">
    <citation type="submission" date="2019-03" db="EMBL/GenBank/DDBJ databases">
        <title>Genomic Encyclopedia of Archaeal and Bacterial Type Strains, Phase II (KMG-II): from individual species to whole genera.</title>
        <authorList>
            <person name="Goeker M."/>
        </authorList>
    </citation>
    <scope>NUCLEOTIDE SEQUENCE [LARGE SCALE GENOMIC DNA]</scope>
    <source>
        <strain evidence="1 2">DSM 15388</strain>
    </source>
</reference>
<keyword evidence="1" id="KW-0489">Methyltransferase</keyword>
<dbReference type="SUPFAM" id="SSF53335">
    <property type="entry name" value="S-adenosyl-L-methionine-dependent methyltransferases"/>
    <property type="match status" value="1"/>
</dbReference>
<proteinExistence type="predicted"/>
<dbReference type="EMBL" id="SLZR01000002">
    <property type="protein sequence ID" value="TCS43063.1"/>
    <property type="molecule type" value="Genomic_DNA"/>
</dbReference>
<dbReference type="PANTHER" id="PTHR38451:SF1">
    <property type="entry name" value="TRNA (ADENINE(22)-N(1))-METHYLTRANSFERASE"/>
    <property type="match status" value="1"/>
</dbReference>
<evidence type="ECO:0000313" key="1">
    <source>
        <dbReference type="EMBL" id="TCS43063.1"/>
    </source>
</evidence>
<dbReference type="PANTHER" id="PTHR38451">
    <property type="entry name" value="TRNA (ADENINE(22)-N(1))-METHYLTRANSFERASE"/>
    <property type="match status" value="1"/>
</dbReference>
<organism evidence="1 2">
    <name type="scientific">Reinekea marinisedimentorum</name>
    <dbReference type="NCBI Taxonomy" id="230495"/>
    <lineage>
        <taxon>Bacteria</taxon>
        <taxon>Pseudomonadati</taxon>
        <taxon>Pseudomonadota</taxon>
        <taxon>Gammaproteobacteria</taxon>
        <taxon>Oceanospirillales</taxon>
        <taxon>Saccharospirillaceae</taxon>
        <taxon>Reinekea</taxon>
    </lineage>
</organism>
<dbReference type="GO" id="GO:0032259">
    <property type="term" value="P:methylation"/>
    <property type="evidence" value="ECO:0007669"/>
    <property type="project" value="UniProtKB-KW"/>
</dbReference>
<sequence length="236" mass="26499">MTNTQLKTRLGKRLRALLNAIPDGTKQVWDLCCDHGAVGRAVIESRPNCEVVFNDIHQDIMARLSKKLIALGAKNYRLEVAPAQNLKLNGEQRPTIILAGVGAEQCIEILKQLFSQPAAEQAYFIISPATKTYFVRQFLCQAGVYLADEACISENRRSYEIICIQLQQKASNRPMIGTAEDLFGACWQPGNAEQLKHLKKQLKFYQSAQKPTPETDLICQGYQQLIEKKFLNSLEG</sequence>
<accession>A0A4R3IBP7</accession>
<dbReference type="Gene3D" id="3.40.50.150">
    <property type="entry name" value="Vaccinia Virus protein VP39"/>
    <property type="match status" value="1"/>
</dbReference>
<dbReference type="CDD" id="cd02440">
    <property type="entry name" value="AdoMet_MTases"/>
    <property type="match status" value="1"/>
</dbReference>
<comment type="caution">
    <text evidence="1">The sequence shown here is derived from an EMBL/GenBank/DDBJ whole genome shotgun (WGS) entry which is preliminary data.</text>
</comment>
<protein>
    <submittedName>
        <fullName evidence="1">tRNA A22 N-methylase</fullName>
    </submittedName>
</protein>
<keyword evidence="2" id="KW-1185">Reference proteome</keyword>
<keyword evidence="1" id="KW-0808">Transferase</keyword>